<organism evidence="9 10">
    <name type="scientific">Oceanobacillus luteolus</name>
    <dbReference type="NCBI Taxonomy" id="1274358"/>
    <lineage>
        <taxon>Bacteria</taxon>
        <taxon>Bacillati</taxon>
        <taxon>Bacillota</taxon>
        <taxon>Bacilli</taxon>
        <taxon>Bacillales</taxon>
        <taxon>Bacillaceae</taxon>
        <taxon>Oceanobacillus</taxon>
    </lineage>
</organism>
<dbReference type="GO" id="GO:0016787">
    <property type="term" value="F:hydrolase activity"/>
    <property type="evidence" value="ECO:0007669"/>
    <property type="project" value="UniProtKB-KW"/>
</dbReference>
<dbReference type="InterPro" id="IPR011977">
    <property type="entry name" value="Pept_M3B_clade3"/>
</dbReference>
<dbReference type="InterPro" id="IPR042088">
    <property type="entry name" value="OligoPept_F_C"/>
</dbReference>
<dbReference type="SUPFAM" id="SSF55486">
    <property type="entry name" value="Metalloproteases ('zincins'), catalytic domain"/>
    <property type="match status" value="1"/>
</dbReference>
<comment type="cofactor">
    <cofactor evidence="6">
        <name>Zn(2+)</name>
        <dbReference type="ChEBI" id="CHEBI:29105"/>
    </cofactor>
    <text evidence="6">Binds 1 zinc ion.</text>
</comment>
<protein>
    <submittedName>
        <fullName evidence="9">M3 family oligoendopeptidase</fullName>
        <ecNumber evidence="9">3.4.-.-</ecNumber>
    </submittedName>
</protein>
<evidence type="ECO:0000259" key="8">
    <source>
        <dbReference type="Pfam" id="PF01432"/>
    </source>
</evidence>
<dbReference type="EC" id="3.4.-.-" evidence="9"/>
<dbReference type="NCBIfam" id="TIGR02290">
    <property type="entry name" value="M3_fam_3"/>
    <property type="match status" value="1"/>
</dbReference>
<dbReference type="RefSeq" id="WP_379598703.1">
    <property type="nucleotide sequence ID" value="NZ_JBHUDE010000152.1"/>
</dbReference>
<keyword evidence="3 6" id="KW-0378">Hydrolase</keyword>
<comment type="similarity">
    <text evidence="6">Belongs to the peptidase M3 family.</text>
</comment>
<keyword evidence="1 6" id="KW-0645">Protease</keyword>
<reference evidence="10" key="1">
    <citation type="journal article" date="2019" name="Int. J. Syst. Evol. Microbiol.">
        <title>The Global Catalogue of Microorganisms (GCM) 10K type strain sequencing project: providing services to taxonomists for standard genome sequencing and annotation.</title>
        <authorList>
            <consortium name="The Broad Institute Genomics Platform"/>
            <consortium name="The Broad Institute Genome Sequencing Center for Infectious Disease"/>
            <person name="Wu L."/>
            <person name="Ma J."/>
        </authorList>
    </citation>
    <scope>NUCLEOTIDE SEQUENCE [LARGE SCALE GENOMIC DNA]</scope>
    <source>
        <strain evidence="10">CGMCC 1.12376</strain>
    </source>
</reference>
<proteinExistence type="inferred from homology"/>
<feature type="coiled-coil region" evidence="7">
    <location>
        <begin position="424"/>
        <end position="451"/>
    </location>
</feature>
<evidence type="ECO:0000256" key="5">
    <source>
        <dbReference type="ARBA" id="ARBA00023049"/>
    </source>
</evidence>
<keyword evidence="5 6" id="KW-0482">Metalloprotease</keyword>
<keyword evidence="4 6" id="KW-0862">Zinc</keyword>
<accession>A0ABW4HUH3</accession>
<dbReference type="InterPro" id="IPR001567">
    <property type="entry name" value="Pept_M3A_M3B_dom"/>
</dbReference>
<evidence type="ECO:0000313" key="9">
    <source>
        <dbReference type="EMBL" id="MFD1609278.1"/>
    </source>
</evidence>
<evidence type="ECO:0000256" key="2">
    <source>
        <dbReference type="ARBA" id="ARBA00022723"/>
    </source>
</evidence>
<sequence>MGRTKYVKVWNLDSLFPEGSKSTQFQDHVNQLETDVSAMELYMEQYNKSLSGNANHVKYILEQLSKIRLNLSQANSYITCLLAQNTKDHEAYKLKEVTSSITARYDSILKIFQHAILRTTEQAWQKILGHEVLKDYSFILNNWRSKAERYENVELEGIISDLKMNGFDAWEQFYRSLIGSIKVKVKKDDALKEFSVGQTINLRSHADENVRKTAHEAMENVWREKQNIFAQILNRVAGFRIQINRNRGIDTLSDSLFDNRMTEKTLNAMWSAVNKYKHPFTAYLNEKAKLYGDNKMKSYNFWAPIGDNNQSLTYDDAVDFILEQFSSFGDKSESFSQQAFHEGWIEAEDRTNKSPIAFCASFPRSAESRIFMTFNGSMTNVLTLAHELGHAFHNEAMKSVHGFNRQYPLTMAETASTFSEQIILDAALEKAESAKEKLQILDEKLKRSVMNFMNMHSRFLFEKWFYVEREKGYVSATKLNELMQDAFEVAYDGSFDQPSLYSWVWTPHYYLTQSPFYNYPYTFGYLFSISLYAKAKEVGKGFEKNYISLLRDSGSMSIEELMKEHLGEDITSEDFWEKGLKLCVRDAEDFIELVHDMNQEDKK</sequence>
<evidence type="ECO:0000256" key="1">
    <source>
        <dbReference type="ARBA" id="ARBA00022670"/>
    </source>
</evidence>
<feature type="domain" description="Peptidase M3A/M3B catalytic" evidence="8">
    <location>
        <begin position="203"/>
        <end position="578"/>
    </location>
</feature>
<dbReference type="InterPro" id="IPR034006">
    <property type="entry name" value="M3B_PepF_2"/>
</dbReference>
<dbReference type="Pfam" id="PF01432">
    <property type="entry name" value="Peptidase_M3"/>
    <property type="match status" value="1"/>
</dbReference>
<dbReference type="CDD" id="cd09607">
    <property type="entry name" value="M3B_PepF"/>
    <property type="match status" value="1"/>
</dbReference>
<comment type="caution">
    <text evidence="9">The sequence shown here is derived from an EMBL/GenBank/DDBJ whole genome shotgun (WGS) entry which is preliminary data.</text>
</comment>
<evidence type="ECO:0000256" key="3">
    <source>
        <dbReference type="ARBA" id="ARBA00022801"/>
    </source>
</evidence>
<evidence type="ECO:0000313" key="10">
    <source>
        <dbReference type="Proteomes" id="UP001597221"/>
    </source>
</evidence>
<dbReference type="PANTHER" id="PTHR34217">
    <property type="entry name" value="METAL-DEPENDENT CARBOXYPEPTIDASE"/>
    <property type="match status" value="1"/>
</dbReference>
<dbReference type="Proteomes" id="UP001597221">
    <property type="component" value="Unassembled WGS sequence"/>
</dbReference>
<dbReference type="InterPro" id="IPR001333">
    <property type="entry name" value="Peptidase_M32_Taq"/>
</dbReference>
<dbReference type="Gene3D" id="1.10.1370.20">
    <property type="entry name" value="Oligoendopeptidase f, C-terminal domain"/>
    <property type="match status" value="1"/>
</dbReference>
<gene>
    <name evidence="9" type="ORF">ACFSBH_16800</name>
</gene>
<evidence type="ECO:0000256" key="6">
    <source>
        <dbReference type="RuleBase" id="RU003435"/>
    </source>
</evidence>
<dbReference type="PANTHER" id="PTHR34217:SF1">
    <property type="entry name" value="CARBOXYPEPTIDASE 1"/>
    <property type="match status" value="1"/>
</dbReference>
<name>A0ABW4HUH3_9BACI</name>
<evidence type="ECO:0000256" key="4">
    <source>
        <dbReference type="ARBA" id="ARBA00022833"/>
    </source>
</evidence>
<keyword evidence="2 6" id="KW-0479">Metal-binding</keyword>
<keyword evidence="7" id="KW-0175">Coiled coil</keyword>
<dbReference type="Gene3D" id="1.20.140.70">
    <property type="entry name" value="Oligopeptidase f, N-terminal domain"/>
    <property type="match status" value="1"/>
</dbReference>
<evidence type="ECO:0000256" key="7">
    <source>
        <dbReference type="SAM" id="Coils"/>
    </source>
</evidence>
<keyword evidence="10" id="KW-1185">Reference proteome</keyword>
<dbReference type="EMBL" id="JBHUDE010000152">
    <property type="protein sequence ID" value="MFD1609278.1"/>
    <property type="molecule type" value="Genomic_DNA"/>
</dbReference>